<dbReference type="OrthoDB" id="4808490at2"/>
<gene>
    <name evidence="3" type="ORF">ELQ92_08505</name>
</gene>
<evidence type="ECO:0000256" key="1">
    <source>
        <dbReference type="SAM" id="Phobius"/>
    </source>
</evidence>
<keyword evidence="1" id="KW-0812">Transmembrane</keyword>
<dbReference type="RefSeq" id="WP_128498583.1">
    <property type="nucleotide sequence ID" value="NZ_RZNC01000003.1"/>
</dbReference>
<feature type="domain" description="Putative Flp pilus-assembly TadG-like N-terminal" evidence="2">
    <location>
        <begin position="16"/>
        <end position="61"/>
    </location>
</feature>
<protein>
    <recommendedName>
        <fullName evidence="2">Putative Flp pilus-assembly TadG-like N-terminal domain-containing protein</fullName>
    </recommendedName>
</protein>
<proteinExistence type="predicted"/>
<dbReference type="AlphaFoldDB" id="A0A3S3ZJU0"/>
<dbReference type="Pfam" id="PF13400">
    <property type="entry name" value="Tad"/>
    <property type="match status" value="1"/>
</dbReference>
<evidence type="ECO:0000313" key="4">
    <source>
        <dbReference type="Proteomes" id="UP000288603"/>
    </source>
</evidence>
<evidence type="ECO:0000313" key="3">
    <source>
        <dbReference type="EMBL" id="RWZ61079.1"/>
    </source>
</evidence>
<comment type="caution">
    <text evidence="3">The sequence shown here is derived from an EMBL/GenBank/DDBJ whole genome shotgun (WGS) entry which is preliminary data.</text>
</comment>
<reference evidence="3 4" key="1">
    <citation type="submission" date="2018-12" db="EMBL/GenBank/DDBJ databases">
        <authorList>
            <person name="Li F."/>
        </authorList>
    </citation>
    <scope>NUCLEOTIDE SEQUENCE [LARGE SCALE GENOMIC DNA]</scope>
    <source>
        <strain evidence="3 4">8H24J-4-2</strain>
    </source>
</reference>
<organism evidence="3 4">
    <name type="scientific">Labedella populi</name>
    <dbReference type="NCBI Taxonomy" id="2498850"/>
    <lineage>
        <taxon>Bacteria</taxon>
        <taxon>Bacillati</taxon>
        <taxon>Actinomycetota</taxon>
        <taxon>Actinomycetes</taxon>
        <taxon>Micrococcales</taxon>
        <taxon>Microbacteriaceae</taxon>
        <taxon>Labedella</taxon>
    </lineage>
</organism>
<dbReference type="InterPro" id="IPR028087">
    <property type="entry name" value="Tad_N"/>
</dbReference>
<keyword evidence="4" id="KW-1185">Reference proteome</keyword>
<accession>A0A3S3ZJU0</accession>
<evidence type="ECO:0000259" key="2">
    <source>
        <dbReference type="Pfam" id="PF13400"/>
    </source>
</evidence>
<keyword evidence="1" id="KW-1133">Transmembrane helix</keyword>
<sequence>MKQAEILARVADRERGSTLVLTIGFAAFAIVVTLVVAAATSLYIERKRLLGLADSAALVGAEAFDLAAVEPDPDGGVSVRLDAGAVEEAVDGFVADVGTSRFDRLRIESATTLDGRSATVTLSSAWSPPVLTLLLPEGIRLDATSTARAVLQ</sequence>
<dbReference type="Proteomes" id="UP000288603">
    <property type="component" value="Unassembled WGS sequence"/>
</dbReference>
<name>A0A3S3ZJU0_9MICO</name>
<feature type="transmembrane region" description="Helical" evidence="1">
    <location>
        <begin position="20"/>
        <end position="44"/>
    </location>
</feature>
<dbReference type="EMBL" id="RZNC01000003">
    <property type="protein sequence ID" value="RWZ61079.1"/>
    <property type="molecule type" value="Genomic_DNA"/>
</dbReference>
<keyword evidence="1" id="KW-0472">Membrane</keyword>